<accession>A0A1G6WS98</accession>
<feature type="compositionally biased region" description="Polar residues" evidence="1">
    <location>
        <begin position="10"/>
        <end position="25"/>
    </location>
</feature>
<reference evidence="3" key="1">
    <citation type="submission" date="2016-10" db="EMBL/GenBank/DDBJ databases">
        <authorList>
            <person name="Varghese N."/>
            <person name="Submissions S."/>
        </authorList>
    </citation>
    <scope>NUCLEOTIDE SEQUENCE [LARGE SCALE GENOMIC DNA]</scope>
    <source>
        <strain evidence="3">IBRC-M 10403</strain>
    </source>
</reference>
<dbReference type="STRING" id="1271860.SAMN05216174_115118"/>
<evidence type="ECO:0000313" key="2">
    <source>
        <dbReference type="EMBL" id="SDD67915.1"/>
    </source>
</evidence>
<feature type="compositionally biased region" description="Basic residues" evidence="1">
    <location>
        <begin position="240"/>
        <end position="250"/>
    </location>
</feature>
<evidence type="ECO:0000313" key="3">
    <source>
        <dbReference type="Proteomes" id="UP000199501"/>
    </source>
</evidence>
<evidence type="ECO:0000256" key="1">
    <source>
        <dbReference type="SAM" id="MobiDB-lite"/>
    </source>
</evidence>
<gene>
    <name evidence="2" type="ORF">SAMN05216174_115118</name>
</gene>
<keyword evidence="3" id="KW-1185">Reference proteome</keyword>
<dbReference type="Proteomes" id="UP000199501">
    <property type="component" value="Unassembled WGS sequence"/>
</dbReference>
<sequence length="271" mass="28969">MSPPLHRPASDQSPRWSTAAPSTARQPLPQPTAPTPLPTDPAPVHPTQPTPAPHRQPTATPARPAGLDRLPHPTPDAPTTNPRLAGPPVPRRTSLRSHSARPPRTTSTTLRHPRRPALATPARRAPARPPKTTSRMSQGQHRPAAVWATPRHNPAHPSMPIADTPCAPHPFHTVAAPPHPALAPPPATVPAHRPGLARATAARSRAHAGHFRPGRDAAAPPSPQGRVRRRGSARAARQLISRHRPGHHAPHPSAADHRHEPHRLQATGPRP</sequence>
<proteinExistence type="predicted"/>
<feature type="region of interest" description="Disordered" evidence="1">
    <location>
        <begin position="1"/>
        <end position="271"/>
    </location>
</feature>
<name>A0A1G6WS98_9PSEU</name>
<feature type="compositionally biased region" description="Pro residues" evidence="1">
    <location>
        <begin position="28"/>
        <end position="54"/>
    </location>
</feature>
<organism evidence="2 3">
    <name type="scientific">Actinokineospora iranica</name>
    <dbReference type="NCBI Taxonomy" id="1271860"/>
    <lineage>
        <taxon>Bacteria</taxon>
        <taxon>Bacillati</taxon>
        <taxon>Actinomycetota</taxon>
        <taxon>Actinomycetes</taxon>
        <taxon>Pseudonocardiales</taxon>
        <taxon>Pseudonocardiaceae</taxon>
        <taxon>Actinokineospora</taxon>
    </lineage>
</organism>
<dbReference type="AlphaFoldDB" id="A0A1G6WS98"/>
<dbReference type="EMBL" id="FMZZ01000015">
    <property type="protein sequence ID" value="SDD67915.1"/>
    <property type="molecule type" value="Genomic_DNA"/>
</dbReference>
<feature type="compositionally biased region" description="Basic and acidic residues" evidence="1">
    <location>
        <begin position="254"/>
        <end position="263"/>
    </location>
</feature>
<feature type="compositionally biased region" description="Polar residues" evidence="1">
    <location>
        <begin position="131"/>
        <end position="140"/>
    </location>
</feature>
<feature type="compositionally biased region" description="Pro residues" evidence="1">
    <location>
        <begin position="177"/>
        <end position="188"/>
    </location>
</feature>
<protein>
    <submittedName>
        <fullName evidence="2">WAS/WASL-interacting protein</fullName>
    </submittedName>
</protein>